<keyword evidence="1" id="KW-1133">Transmembrane helix</keyword>
<feature type="transmembrane region" description="Helical" evidence="1">
    <location>
        <begin position="479"/>
        <end position="505"/>
    </location>
</feature>
<keyword evidence="1" id="KW-0472">Membrane</keyword>
<evidence type="ECO:0000313" key="3">
    <source>
        <dbReference type="EMBL" id="KAH0569608.1"/>
    </source>
</evidence>
<evidence type="ECO:0000313" key="2">
    <source>
        <dbReference type="EMBL" id="EST41612.1"/>
    </source>
</evidence>
<accession>V6LB19</accession>
<keyword evidence="4" id="KW-1185">Reference proteome</keyword>
<evidence type="ECO:0000256" key="1">
    <source>
        <dbReference type="SAM" id="Phobius"/>
    </source>
</evidence>
<dbReference type="EMBL" id="KI546169">
    <property type="protein sequence ID" value="EST41612.1"/>
    <property type="molecule type" value="Genomic_DNA"/>
</dbReference>
<reference evidence="2 3" key="1">
    <citation type="journal article" date="2014" name="PLoS Genet.">
        <title>The Genome of Spironucleus salmonicida Highlights a Fish Pathogen Adapted to Fluctuating Environments.</title>
        <authorList>
            <person name="Xu F."/>
            <person name="Jerlstrom-Hultqvist J."/>
            <person name="Einarsson E."/>
            <person name="Astvaldsson A."/>
            <person name="Svard S.G."/>
            <person name="Andersson J.O."/>
        </authorList>
    </citation>
    <scope>NUCLEOTIDE SEQUENCE</scope>
    <source>
        <strain evidence="3">ATCC 50377</strain>
    </source>
</reference>
<keyword evidence="1" id="KW-0812">Transmembrane</keyword>
<evidence type="ECO:0000313" key="4">
    <source>
        <dbReference type="Proteomes" id="UP000018208"/>
    </source>
</evidence>
<sequence>MLIIALCASAPNCFSTQSYLEGEIQSRLLSIFLIPQVPLDPLCLALDGTDAAAELIYEGAATSGIPVFTAIPFVYRANVTNEVVFSIASLRPALITTLIEIVSAEYVVKIQKAGDYRGTLNQIKYLKTDVSSCWSNLVFSYSAIQGDEKIFFELSPNDCTIPEDAKLYPRITFQQNTTNLVMNEFEQGTDAGDYKHPYVHNQVTRCQLQCKEIVDAIQKQTCLTIIDFITTNLQYRFGVVLIYDTVGIETIVIQDAIRQQAEGSLACGEKTSITCYLNPDSYILYHDQFRSHPECVISADSVVADFSSMLTYQDQIILATTEYSLEIYGTTQYFVKARDLSKEFKENMTLYAQSIQRDEDGGISGQFYMRVQVVKQCIYLAVITVSGRDKIALQIRSTFDDLCSNITETMELLIISSRLEVVFQQAFEIAIDSKAAIQSIEYQTNTDVASILAANPGSVFTVRGPSFYMASAEINYDNYVMFLAIQLSCFALFLVAGLATVLVVIRRQAMAE</sequence>
<dbReference type="Proteomes" id="UP000018208">
    <property type="component" value="Unassembled WGS sequence"/>
</dbReference>
<protein>
    <submittedName>
        <fullName evidence="2">Uncharacterized protein</fullName>
    </submittedName>
</protein>
<gene>
    <name evidence="2" type="ORF">SS50377_18961</name>
    <name evidence="3" type="ORF">SS50377_28563</name>
</gene>
<organism evidence="2">
    <name type="scientific">Spironucleus salmonicida</name>
    <dbReference type="NCBI Taxonomy" id="348837"/>
    <lineage>
        <taxon>Eukaryota</taxon>
        <taxon>Metamonada</taxon>
        <taxon>Diplomonadida</taxon>
        <taxon>Hexamitidae</taxon>
        <taxon>Hexamitinae</taxon>
        <taxon>Spironucleus</taxon>
    </lineage>
</organism>
<dbReference type="VEuPathDB" id="GiardiaDB:SS50377_28563"/>
<dbReference type="EMBL" id="AUWU02000009">
    <property type="protein sequence ID" value="KAH0569608.1"/>
    <property type="molecule type" value="Genomic_DNA"/>
</dbReference>
<proteinExistence type="predicted"/>
<dbReference type="AlphaFoldDB" id="V6LB19"/>
<reference evidence="3" key="2">
    <citation type="submission" date="2020-12" db="EMBL/GenBank/DDBJ databases">
        <title>New Spironucleus salmonicida genome in near-complete chromosomes.</title>
        <authorList>
            <person name="Xu F."/>
            <person name="Kurt Z."/>
            <person name="Jimenez-Gonzalez A."/>
            <person name="Astvaldsson A."/>
            <person name="Andersson J.O."/>
            <person name="Svard S.G."/>
        </authorList>
    </citation>
    <scope>NUCLEOTIDE SEQUENCE</scope>
    <source>
        <strain evidence="3">ATCC 50377</strain>
    </source>
</reference>
<name>V6LB19_9EUKA</name>